<dbReference type="Proteomes" id="UP000318521">
    <property type="component" value="Unassembled WGS sequence"/>
</dbReference>
<dbReference type="EMBL" id="VLXZ01000014">
    <property type="protein sequence ID" value="TSB45156.1"/>
    <property type="molecule type" value="Genomic_DNA"/>
</dbReference>
<dbReference type="AlphaFoldDB" id="A0A553ZV23"/>
<proteinExistence type="predicted"/>
<evidence type="ECO:0000313" key="2">
    <source>
        <dbReference type="Proteomes" id="UP000318521"/>
    </source>
</evidence>
<dbReference type="RefSeq" id="WP_143850238.1">
    <property type="nucleotide sequence ID" value="NZ_VLXZ01000014.1"/>
</dbReference>
<accession>A0A553ZV23</accession>
<protein>
    <submittedName>
        <fullName evidence="1">Uncharacterized protein</fullName>
    </submittedName>
</protein>
<sequence>MAFGINRKQLNEWKNTAANGDIAFLTHYWLDERFPGCTSVTKVACTDVDRLANWGEQYGLKKEWIHKHERFPHFDLFGEWQQRILKREQKLEQLTNLGNRDKK</sequence>
<keyword evidence="2" id="KW-1185">Reference proteome</keyword>
<gene>
    <name evidence="1" type="ORF">FN960_17935</name>
</gene>
<name>A0A553ZV23_9BACI</name>
<evidence type="ECO:0000313" key="1">
    <source>
        <dbReference type="EMBL" id="TSB45156.1"/>
    </source>
</evidence>
<reference evidence="1 2" key="1">
    <citation type="submission" date="2019-07" db="EMBL/GenBank/DDBJ databases">
        <authorList>
            <person name="Park Y.J."/>
            <person name="Jeong S.E."/>
            <person name="Jung H.S."/>
        </authorList>
    </citation>
    <scope>NUCLEOTIDE SEQUENCE [LARGE SCALE GENOMIC DNA]</scope>
    <source>
        <strain evidence="2">P16(2019)</strain>
    </source>
</reference>
<dbReference type="OrthoDB" id="2361368at2"/>
<comment type="caution">
    <text evidence="1">The sequence shown here is derived from an EMBL/GenBank/DDBJ whole genome shotgun (WGS) entry which is preliminary data.</text>
</comment>
<organism evidence="1 2">
    <name type="scientific">Alkalicoccobacillus porphyridii</name>
    <dbReference type="NCBI Taxonomy" id="2597270"/>
    <lineage>
        <taxon>Bacteria</taxon>
        <taxon>Bacillati</taxon>
        <taxon>Bacillota</taxon>
        <taxon>Bacilli</taxon>
        <taxon>Bacillales</taxon>
        <taxon>Bacillaceae</taxon>
        <taxon>Alkalicoccobacillus</taxon>
    </lineage>
</organism>